<sequence length="343" mass="38613">MSAVNHLTDPCQFPLPSSKFFKPLCQFDYHEVPWLCDPSGLLSRTEAEILDISLRKLSNISSCFCDTDECLYDSTIKISLLLIPYGSVASIDSCVSASPFATGLGLPSSKTYTFASAAVAYAREISRRWSGQCQSDITIVYIQSWQPEHFRKPFVVRLFQNKFAEFSSQPFVQSFNRDTSSVYEIINSLFVETLRLVSTPPLHHHHHSSSQQQNPKDRQIRQKIVQKTKNSFSNYFESWGNLGGVPLWAFALGSGLLLLVVIAIYVMTFVTERLAVQKQILKKQSISVSRYNNERWRAASSHNYNPVPGTSATGNRIVKSTMPMFRQFSGDRKSKGVVAGNKI</sequence>
<evidence type="ECO:0000256" key="1">
    <source>
        <dbReference type="SAM" id="Phobius"/>
    </source>
</evidence>
<dbReference type="InterPro" id="IPR033438">
    <property type="entry name" value="MOLO1"/>
</dbReference>
<dbReference type="GO" id="GO:0005892">
    <property type="term" value="C:acetylcholine-gated channel complex"/>
    <property type="evidence" value="ECO:0007669"/>
    <property type="project" value="InterPro"/>
</dbReference>
<evidence type="ECO:0000313" key="2">
    <source>
        <dbReference type="Proteomes" id="UP000887578"/>
    </source>
</evidence>
<dbReference type="Proteomes" id="UP000887578">
    <property type="component" value="Unplaced"/>
</dbReference>
<proteinExistence type="predicted"/>
<keyword evidence="1" id="KW-1133">Transmembrane helix</keyword>
<accession>A0A914PLW4</accession>
<dbReference type="PANTHER" id="PTHR33748:SF9">
    <property type="entry name" value="PROTEIN CBG04248"/>
    <property type="match status" value="1"/>
</dbReference>
<dbReference type="Pfam" id="PF17175">
    <property type="entry name" value="MOLO1"/>
    <property type="match status" value="1"/>
</dbReference>
<name>A0A914PLW4_9BILA</name>
<keyword evidence="1" id="KW-0472">Membrane</keyword>
<feature type="transmembrane region" description="Helical" evidence="1">
    <location>
        <begin position="247"/>
        <end position="270"/>
    </location>
</feature>
<keyword evidence="2" id="KW-1185">Reference proteome</keyword>
<reference evidence="3" key="1">
    <citation type="submission" date="2022-11" db="UniProtKB">
        <authorList>
            <consortium name="WormBaseParasite"/>
        </authorList>
    </citation>
    <scope>IDENTIFICATION</scope>
</reference>
<dbReference type="AlphaFoldDB" id="A0A914PLW4"/>
<keyword evidence="1" id="KW-0812">Transmembrane</keyword>
<evidence type="ECO:0000313" key="3">
    <source>
        <dbReference type="WBParaSite" id="PDA_v2.g19471.t1"/>
    </source>
</evidence>
<dbReference type="PANTHER" id="PTHR33748">
    <property type="entry name" value="PROTEIN CBG04600"/>
    <property type="match status" value="1"/>
</dbReference>
<dbReference type="WBParaSite" id="PDA_v2.g19471.t1">
    <property type="protein sequence ID" value="PDA_v2.g19471.t1"/>
    <property type="gene ID" value="PDA_v2.g19471"/>
</dbReference>
<protein>
    <submittedName>
        <fullName evidence="3">Uncharacterized protein</fullName>
    </submittedName>
</protein>
<organism evidence="2 3">
    <name type="scientific">Panagrolaimus davidi</name>
    <dbReference type="NCBI Taxonomy" id="227884"/>
    <lineage>
        <taxon>Eukaryota</taxon>
        <taxon>Metazoa</taxon>
        <taxon>Ecdysozoa</taxon>
        <taxon>Nematoda</taxon>
        <taxon>Chromadorea</taxon>
        <taxon>Rhabditida</taxon>
        <taxon>Tylenchina</taxon>
        <taxon>Panagrolaimomorpha</taxon>
        <taxon>Panagrolaimoidea</taxon>
        <taxon>Panagrolaimidae</taxon>
        <taxon>Panagrolaimus</taxon>
    </lineage>
</organism>